<dbReference type="GO" id="GO:0030288">
    <property type="term" value="C:outer membrane-bounded periplasmic space"/>
    <property type="evidence" value="ECO:0007669"/>
    <property type="project" value="TreeGrafter"/>
</dbReference>
<gene>
    <name evidence="3" type="ORF">HYZ11_04785</name>
</gene>
<dbReference type="AlphaFoldDB" id="A0A932HWL3"/>
<evidence type="ECO:0000256" key="2">
    <source>
        <dbReference type="SAM" id="SignalP"/>
    </source>
</evidence>
<accession>A0A932HWL3</accession>
<dbReference type="PANTHER" id="PTHR30006:SF2">
    <property type="entry name" value="ABC TRANSPORTER SUBSTRATE-BINDING PROTEIN"/>
    <property type="match status" value="1"/>
</dbReference>
<dbReference type="Gene3D" id="3.40.190.10">
    <property type="entry name" value="Periplasmic binding protein-like II"/>
    <property type="match status" value="2"/>
</dbReference>
<evidence type="ECO:0000313" key="3">
    <source>
        <dbReference type="EMBL" id="MBI3126901.1"/>
    </source>
</evidence>
<evidence type="ECO:0000313" key="4">
    <source>
        <dbReference type="Proteomes" id="UP000782312"/>
    </source>
</evidence>
<dbReference type="GO" id="GO:0015888">
    <property type="term" value="P:thiamine transport"/>
    <property type="evidence" value="ECO:0007669"/>
    <property type="project" value="TreeGrafter"/>
</dbReference>
<proteinExistence type="predicted"/>
<name>A0A932HWL3_UNCTE</name>
<reference evidence="3" key="1">
    <citation type="submission" date="2020-07" db="EMBL/GenBank/DDBJ databases">
        <title>Huge and variable diversity of episymbiotic CPR bacteria and DPANN archaea in groundwater ecosystems.</title>
        <authorList>
            <person name="He C.Y."/>
            <person name="Keren R."/>
            <person name="Whittaker M."/>
            <person name="Farag I.F."/>
            <person name="Doudna J."/>
            <person name="Cate J.H.D."/>
            <person name="Banfield J.F."/>
        </authorList>
    </citation>
    <scope>NUCLEOTIDE SEQUENCE</scope>
    <source>
        <strain evidence="3">NC_groundwater_763_Ag_S-0.2um_68_21</strain>
    </source>
</reference>
<dbReference type="EMBL" id="JACPUR010000013">
    <property type="protein sequence ID" value="MBI3126901.1"/>
    <property type="molecule type" value="Genomic_DNA"/>
</dbReference>
<protein>
    <submittedName>
        <fullName evidence="3">Extracellular solute-binding protein</fullName>
    </submittedName>
</protein>
<evidence type="ECO:0000256" key="1">
    <source>
        <dbReference type="ARBA" id="ARBA00022729"/>
    </source>
</evidence>
<dbReference type="SUPFAM" id="SSF53850">
    <property type="entry name" value="Periplasmic binding protein-like II"/>
    <property type="match status" value="1"/>
</dbReference>
<dbReference type="Pfam" id="PF13343">
    <property type="entry name" value="SBP_bac_6"/>
    <property type="match status" value="1"/>
</dbReference>
<dbReference type="PANTHER" id="PTHR30006">
    <property type="entry name" value="THIAMINE-BINDING PERIPLASMIC PROTEIN-RELATED"/>
    <property type="match status" value="1"/>
</dbReference>
<dbReference type="Proteomes" id="UP000782312">
    <property type="component" value="Unassembled WGS sequence"/>
</dbReference>
<dbReference type="GO" id="GO:0030976">
    <property type="term" value="F:thiamine pyrophosphate binding"/>
    <property type="evidence" value="ECO:0007669"/>
    <property type="project" value="TreeGrafter"/>
</dbReference>
<keyword evidence="1 2" id="KW-0732">Signal</keyword>
<organism evidence="3 4">
    <name type="scientific">Tectimicrobiota bacterium</name>
    <dbReference type="NCBI Taxonomy" id="2528274"/>
    <lineage>
        <taxon>Bacteria</taxon>
        <taxon>Pseudomonadati</taxon>
        <taxon>Nitrospinota/Tectimicrobiota group</taxon>
        <taxon>Candidatus Tectimicrobiota</taxon>
    </lineage>
</organism>
<dbReference type="GO" id="GO:0030975">
    <property type="term" value="F:thiamine binding"/>
    <property type="evidence" value="ECO:0007669"/>
    <property type="project" value="TreeGrafter"/>
</dbReference>
<sequence length="347" mass="38857">MRHRIAVLLAVIWAAAALPAFSPSACAAEQYDPKLVAAAKKEGKVVYYTSMSREVSLKITKNFTQKFGIPVTLVRKGTNQIIQMVEAEKQAGIQRSDAISFSDPAILFKWRDEGRFADFNVPWEDKFDKRFRDPKGVLLPLFPLMIVFGFNKAVVPSDQGPKSWQDLTDPKWKGMLGHSDPAYSGSTGMTIMVLKDKFGWDYYKKLAANKPLMTQSIGATPKMMSTKEAPVAALALSFYLHAQVNQGQPFEIVFPKEGPILYVHYAGLTKGAPNPNAGKLFLSYYTSVENQEFLTQIPEAFYSARTDVKSPKGNPALTDLNFMPIDFGKWEKEKKSITENFKKIMTQ</sequence>
<comment type="caution">
    <text evidence="3">The sequence shown here is derived from an EMBL/GenBank/DDBJ whole genome shotgun (WGS) entry which is preliminary data.</text>
</comment>
<feature type="chain" id="PRO_5037871571" evidence="2">
    <location>
        <begin position="28"/>
        <end position="347"/>
    </location>
</feature>
<feature type="signal peptide" evidence="2">
    <location>
        <begin position="1"/>
        <end position="27"/>
    </location>
</feature>